<comment type="caution">
    <text evidence="6">The sequence shown here is derived from an EMBL/GenBank/DDBJ whole genome shotgun (WGS) entry which is preliminary data.</text>
</comment>
<dbReference type="AlphaFoldDB" id="A0A9W6Z652"/>
<accession>A0A9W6Z652</accession>
<evidence type="ECO:0000256" key="3">
    <source>
        <dbReference type="ARBA" id="ARBA00022483"/>
    </source>
</evidence>
<dbReference type="PANTHER" id="PTHR21292:SF1">
    <property type="entry name" value="EXOCYST COMPLEX COMPONENT 3"/>
    <property type="match status" value="1"/>
</dbReference>
<dbReference type="InterPro" id="IPR016024">
    <property type="entry name" value="ARM-type_fold"/>
</dbReference>
<dbReference type="GO" id="GO:0000149">
    <property type="term" value="F:SNARE binding"/>
    <property type="evidence" value="ECO:0007669"/>
    <property type="project" value="TreeGrafter"/>
</dbReference>
<dbReference type="GO" id="GO:0000145">
    <property type="term" value="C:exocyst"/>
    <property type="evidence" value="ECO:0007669"/>
    <property type="project" value="InterPro"/>
</dbReference>
<dbReference type="GO" id="GO:0051601">
    <property type="term" value="P:exocyst localization"/>
    <property type="evidence" value="ECO:0007669"/>
    <property type="project" value="TreeGrafter"/>
</dbReference>
<feature type="compositionally biased region" description="Basic and acidic residues" evidence="4">
    <location>
        <begin position="795"/>
        <end position="807"/>
    </location>
</feature>
<feature type="region of interest" description="Disordered" evidence="4">
    <location>
        <begin position="775"/>
        <end position="876"/>
    </location>
</feature>
<dbReference type="PANTHER" id="PTHR21292">
    <property type="entry name" value="EXOCYST COMPLEX COMPONENT SEC6-RELATED"/>
    <property type="match status" value="1"/>
</dbReference>
<keyword evidence="2" id="KW-0813">Transport</keyword>
<dbReference type="InterPro" id="IPR042532">
    <property type="entry name" value="EXOC3/Sec6_C"/>
</dbReference>
<organism evidence="6 7">
    <name type="scientific">Triparma retinervis</name>
    <dbReference type="NCBI Taxonomy" id="2557542"/>
    <lineage>
        <taxon>Eukaryota</taxon>
        <taxon>Sar</taxon>
        <taxon>Stramenopiles</taxon>
        <taxon>Ochrophyta</taxon>
        <taxon>Bolidophyceae</taxon>
        <taxon>Parmales</taxon>
        <taxon>Triparmaceae</taxon>
        <taxon>Triparma</taxon>
    </lineage>
</organism>
<evidence type="ECO:0000313" key="6">
    <source>
        <dbReference type="EMBL" id="GMH46361.1"/>
    </source>
</evidence>
<evidence type="ECO:0000313" key="7">
    <source>
        <dbReference type="Proteomes" id="UP001165082"/>
    </source>
</evidence>
<name>A0A9W6Z652_9STRA</name>
<dbReference type="InterPro" id="IPR010326">
    <property type="entry name" value="EXOC3/Sec6"/>
</dbReference>
<gene>
    <name evidence="6" type="ORF">TrRE_jg5329</name>
</gene>
<dbReference type="EMBL" id="BRXZ01001776">
    <property type="protein sequence ID" value="GMH46361.1"/>
    <property type="molecule type" value="Genomic_DNA"/>
</dbReference>
<dbReference type="Proteomes" id="UP001165082">
    <property type="component" value="Unassembled WGS sequence"/>
</dbReference>
<feature type="domain" description="PH" evidence="5">
    <location>
        <begin position="621"/>
        <end position="761"/>
    </location>
</feature>
<dbReference type="InterPro" id="IPR001849">
    <property type="entry name" value="PH_domain"/>
</dbReference>
<dbReference type="SUPFAM" id="SSF48371">
    <property type="entry name" value="ARM repeat"/>
    <property type="match status" value="1"/>
</dbReference>
<feature type="compositionally biased region" description="Basic and acidic residues" evidence="4">
    <location>
        <begin position="53"/>
        <end position="62"/>
    </location>
</feature>
<protein>
    <recommendedName>
        <fullName evidence="5">PH domain-containing protein</fullName>
    </recommendedName>
</protein>
<proteinExistence type="inferred from homology"/>
<dbReference type="Gene3D" id="2.30.29.30">
    <property type="entry name" value="Pleckstrin-homology domain (PH domain)/Phosphotyrosine-binding domain (PTB)"/>
    <property type="match status" value="1"/>
</dbReference>
<evidence type="ECO:0000256" key="2">
    <source>
        <dbReference type="ARBA" id="ARBA00022448"/>
    </source>
</evidence>
<dbReference type="PROSITE" id="PS50003">
    <property type="entry name" value="PH_DOMAIN"/>
    <property type="match status" value="1"/>
</dbReference>
<dbReference type="InterPro" id="IPR011993">
    <property type="entry name" value="PH-like_dom_sf"/>
</dbReference>
<evidence type="ECO:0000259" key="5">
    <source>
        <dbReference type="PROSITE" id="PS50003"/>
    </source>
</evidence>
<dbReference type="OrthoDB" id="190098at2759"/>
<dbReference type="GO" id="GO:0006887">
    <property type="term" value="P:exocytosis"/>
    <property type="evidence" value="ECO:0007669"/>
    <property type="project" value="UniProtKB-KW"/>
</dbReference>
<reference evidence="6" key="1">
    <citation type="submission" date="2022-07" db="EMBL/GenBank/DDBJ databases">
        <title>Genome analysis of Parmales, a sister group of diatoms, reveals the evolutionary specialization of diatoms from phago-mixotrophs to photoautotrophs.</title>
        <authorList>
            <person name="Ban H."/>
            <person name="Sato S."/>
            <person name="Yoshikawa S."/>
            <person name="Kazumasa Y."/>
            <person name="Nakamura Y."/>
            <person name="Ichinomiya M."/>
            <person name="Saitoh K."/>
            <person name="Sato N."/>
            <person name="Blanc-Mathieu R."/>
            <person name="Endo H."/>
            <person name="Kuwata A."/>
            <person name="Ogata H."/>
        </authorList>
    </citation>
    <scope>NUCLEOTIDE SEQUENCE</scope>
</reference>
<comment type="similarity">
    <text evidence="1">Belongs to the SEC6 family.</text>
</comment>
<dbReference type="Gene3D" id="1.10.357.70">
    <property type="entry name" value="Exocyst complex component Sec6, C-terminal domain"/>
    <property type="match status" value="1"/>
</dbReference>
<keyword evidence="7" id="KW-1185">Reference proteome</keyword>
<feature type="non-terminal residue" evidence="6">
    <location>
        <position position="1"/>
    </location>
</feature>
<evidence type="ECO:0000256" key="4">
    <source>
        <dbReference type="SAM" id="MobiDB-lite"/>
    </source>
</evidence>
<sequence>NYKRAEVLSRKYLGKKARRRKGRQGKESAKAFVESVDQKMNVLDKWLFGEDVKEKEEREEKKNRKQQQQQQEQDEEEGEHEGAGARALEEDDDPPVLFTLNMSDLRALISFIYGYHDLISTINLEYADESFGLVSEDKIWPYLAVAIDAYVEGEDGARRQMQNAAQNCLNTQLELGINAVDQVKNSVYFTHTPSDLWEMLNAHTHIAGIGEKNNERLQLKIIVAIAGIVNASVKQVVDDTLKNGKNMGRDGWKYICAVVNDCSQHVESLDSVLENIASPSVKDRLEGIFEKLSFSIYESAQRCCSLLISVVFEDLKTHVGQLFTESHDLATIACTIEDYNEDFKAGLQDFYFVKLQGSFLLHTITIYLTQLTKALNKGGDAKKHINVGSVEEDVTQLRECFMNNLKGPSLELPMKVIEDCVRLVCCEGDDIGIIAGEIANKRGTAFGNSVFECTRVITKMRADEFGVSKSQTRSNMLREVAEIVTRMAKEDKEGGPGEGEQGRDAQIYANAFPTSNMLEKGLESLKAGLGIGAGAKRVFEEEEEGGGIQEQLEIAEEETFDDSSAAKEHIDIEQVTRDSLMAKSSVGSKRRMTVIIKAGDKATLQAKGVGKTGKGGGAAEDSDMEGWLEKKSPSHNLWQPRYFKLIVNVKDKAKGGEFSWHKKEDAEKQNSIFLKDIVEPPKVLLSKRALVTHQSTRMVKLRNKEEDGPEWTDIDCKKDGEEYFEFAIAAKMKKKTREITLRSNDIDVMLSWVNGVTVLWMKFTGQWDLDGEVAEKGEDRGSANGLGSLGGISEEGGRGEDAVKKQEQEDEEDEDEDEEDEDEDEEDEDEDEEGDGASTKMVKGKRSTTLLRKDTHSSTAGGGVGGGNEEDQLLPLPCCVII</sequence>
<dbReference type="Gene3D" id="1.10.357.50">
    <property type="match status" value="1"/>
</dbReference>
<evidence type="ECO:0000256" key="1">
    <source>
        <dbReference type="ARBA" id="ARBA00009447"/>
    </source>
</evidence>
<keyword evidence="3" id="KW-0268">Exocytosis</keyword>
<feature type="region of interest" description="Disordered" evidence="4">
    <location>
        <begin position="53"/>
        <end position="90"/>
    </location>
</feature>
<feature type="compositionally biased region" description="Acidic residues" evidence="4">
    <location>
        <begin position="808"/>
        <end position="835"/>
    </location>
</feature>
<dbReference type="SUPFAM" id="SSF50729">
    <property type="entry name" value="PH domain-like"/>
    <property type="match status" value="1"/>
</dbReference>
<dbReference type="Pfam" id="PF06046">
    <property type="entry name" value="Sec6"/>
    <property type="match status" value="1"/>
</dbReference>